<keyword evidence="1" id="KW-0732">Signal</keyword>
<gene>
    <name evidence="2" type="ORF">FW778_03890</name>
</gene>
<dbReference type="Proteomes" id="UP000326903">
    <property type="component" value="Unassembled WGS sequence"/>
</dbReference>
<evidence type="ECO:0000313" key="2">
    <source>
        <dbReference type="EMBL" id="KAA9041186.1"/>
    </source>
</evidence>
<feature type="signal peptide" evidence="1">
    <location>
        <begin position="1"/>
        <end position="24"/>
    </location>
</feature>
<feature type="chain" id="PRO_5023815697" evidence="1">
    <location>
        <begin position="25"/>
        <end position="721"/>
    </location>
</feature>
<reference evidence="2 3" key="1">
    <citation type="submission" date="2019-09" db="EMBL/GenBank/DDBJ databases">
        <title>Draft genome sequence of Ginsengibacter sp. BR5-29.</title>
        <authorList>
            <person name="Im W.-T."/>
        </authorList>
    </citation>
    <scope>NUCLEOTIDE SEQUENCE [LARGE SCALE GENOMIC DNA]</scope>
    <source>
        <strain evidence="2 3">BR5-29</strain>
    </source>
</reference>
<evidence type="ECO:0000256" key="1">
    <source>
        <dbReference type="SAM" id="SignalP"/>
    </source>
</evidence>
<dbReference type="EMBL" id="VYQF01000001">
    <property type="protein sequence ID" value="KAA9041186.1"/>
    <property type="molecule type" value="Genomic_DNA"/>
</dbReference>
<evidence type="ECO:0000313" key="3">
    <source>
        <dbReference type="Proteomes" id="UP000326903"/>
    </source>
</evidence>
<keyword evidence="3" id="KW-1185">Reference proteome</keyword>
<proteinExistence type="predicted"/>
<accession>A0A5J5IJN3</accession>
<sequence>MKMIKSLLLLFVFTGINLTTSAQQKNDISVKVNAENGNYIISSAGLNWTFGGSVDKPLNNLKSSKGSDAIGAYKSISFKWKSNNNYVGTIRWYTNSPVVIFSLSTPKGAANQSLEAFPHFTSMPASLYHFSYHDVDFSTPEFTLNETSTPWLLFDENKNSCVISPASDFIVAKLTGDGTTNISSGINEEVQQLPSNFIHSTIMVFDKGIHNMWDVWGGALRALYHRQRPSNDADKVLKYYGYWTDNGADYYYNYDTTKGYANTLLLLKKHYDEQGIPLGYMQLDSWWYEKSITDPRGQPTADHKNPRLPSGAWNRYGGLMEYRADPFLFPKGLTSFQQKLGLPLVTHNRWVDPSSPYQKMYKISRYAAIDPAYWKDIMGYIKHSGVICYEQDWLNQIYMQSPKMSSDLSVGNAFTDGMANAAKADGLNMQYCMAMPRHFLQGVKYNNLTTIRTSGDRFEPKKWMPFIFTSQLGYEMGIWPWCDVFKSSEKGNMIVSNLSAGPVGTGDAIGKEDKANIFMTCRNDGVLVKPDAPLLPVDEDYIDMARMDHKPVLAYTYTKHPGATTSYVFAFATAQTTDMQVTFKPADIGMKGNVAIYEPLQNKLQIIAADKIFTDVLPSKKYTYYIIAPVTKTGIAFLGDAGKITSTGKKRIADIITNGKNLQVKVLFAKGESAVTLHGYAGHTVACDRGKASYDNATHLFNLVVDAPATGNSVNINLRIK</sequence>
<name>A0A5J5IJN3_9BACT</name>
<comment type="caution">
    <text evidence="2">The sequence shown here is derived from an EMBL/GenBank/DDBJ whole genome shotgun (WGS) entry which is preliminary data.</text>
</comment>
<dbReference type="AlphaFoldDB" id="A0A5J5IJN3"/>
<protein>
    <submittedName>
        <fullName evidence="2">Uncharacterized protein</fullName>
    </submittedName>
</protein>
<organism evidence="2 3">
    <name type="scientific">Ginsengibacter hankyongi</name>
    <dbReference type="NCBI Taxonomy" id="2607284"/>
    <lineage>
        <taxon>Bacteria</taxon>
        <taxon>Pseudomonadati</taxon>
        <taxon>Bacteroidota</taxon>
        <taxon>Chitinophagia</taxon>
        <taxon>Chitinophagales</taxon>
        <taxon>Chitinophagaceae</taxon>
        <taxon>Ginsengibacter</taxon>
    </lineage>
</organism>
<dbReference type="RefSeq" id="WP_150413275.1">
    <property type="nucleotide sequence ID" value="NZ_VYQF01000001.1"/>
</dbReference>